<dbReference type="EMBL" id="OY288114">
    <property type="protein sequence ID" value="CAJ0869868.1"/>
    <property type="molecule type" value="Genomic_DNA"/>
</dbReference>
<dbReference type="Pfam" id="PF00534">
    <property type="entry name" value="Glycos_transf_1"/>
    <property type="match status" value="1"/>
</dbReference>
<dbReference type="PANTHER" id="PTHR46401">
    <property type="entry name" value="GLYCOSYLTRANSFERASE WBBK-RELATED"/>
    <property type="match status" value="1"/>
</dbReference>
<feature type="domain" description="Glycosyl transferase family 1" evidence="1">
    <location>
        <begin position="287"/>
        <end position="436"/>
    </location>
</feature>
<evidence type="ECO:0000259" key="1">
    <source>
        <dbReference type="Pfam" id="PF00534"/>
    </source>
</evidence>
<dbReference type="AlphaFoldDB" id="A0AA48M299"/>
<organism evidence="2">
    <name type="scientific">freshwater sediment metagenome</name>
    <dbReference type="NCBI Taxonomy" id="556182"/>
    <lineage>
        <taxon>unclassified sequences</taxon>
        <taxon>metagenomes</taxon>
        <taxon>ecological metagenomes</taxon>
    </lineage>
</organism>
<dbReference type="Gene3D" id="3.40.50.2000">
    <property type="entry name" value="Glycogen Phosphorylase B"/>
    <property type="match status" value="1"/>
</dbReference>
<reference evidence="2" key="1">
    <citation type="submission" date="2023-07" db="EMBL/GenBank/DDBJ databases">
        <authorList>
            <person name="Pelsma A.J. K."/>
        </authorList>
    </citation>
    <scope>NUCLEOTIDE SEQUENCE</scope>
</reference>
<dbReference type="SUPFAM" id="SSF53756">
    <property type="entry name" value="UDP-Glycosyltransferase/glycogen phosphorylase"/>
    <property type="match status" value="1"/>
</dbReference>
<gene>
    <name evidence="2" type="primary">wbpX</name>
    <name evidence="2" type="ORF">AMST5_02177</name>
</gene>
<dbReference type="GO" id="GO:0016757">
    <property type="term" value="F:glycosyltransferase activity"/>
    <property type="evidence" value="ECO:0007669"/>
    <property type="project" value="InterPro"/>
</dbReference>
<evidence type="ECO:0000313" key="2">
    <source>
        <dbReference type="EMBL" id="CAJ0869868.1"/>
    </source>
</evidence>
<dbReference type="CDD" id="cd03809">
    <property type="entry name" value="GT4_MtfB-like"/>
    <property type="match status" value="1"/>
</dbReference>
<dbReference type="PANTHER" id="PTHR46401:SF9">
    <property type="entry name" value="MANNOSYLTRANSFERASE A"/>
    <property type="match status" value="1"/>
</dbReference>
<dbReference type="InterPro" id="IPR001296">
    <property type="entry name" value="Glyco_trans_1"/>
</dbReference>
<accession>A0AA48M299</accession>
<proteinExistence type="predicted"/>
<protein>
    <submittedName>
        <fullName evidence="2">Alpha-1,2-rhamnosyltransferase</fullName>
    </submittedName>
</protein>
<name>A0AA48M299_9ZZZZ</name>
<sequence length="471" mass="53319">MQTREDAPTVHSDDASRLAEKERLLEHQLRHLYDEVLQLKKERYEIIYTASWIIVRPLLRAEEALVRFVRRLFASAEAPAAATPVPQRVPAHTQAAPPRRILIDVTGTVLRDMGTGIERMTKDLSQALLAADPENCLLVRCDNGGLLECVEPIGSKRRELDTPLVVEPGDQLLILADAWNYPQAYDGVFDAVHKGGGRVIVCVPDVIPELYPAACHERTVELYQPWLRSILLSADGVLSISRAARDDLVSVVTERRLPHRPQLPVDWFHISSRFEPHPDAEAREKIRQPFESGANVYLCVGTFEPRKGQLIAIEAFERLWEQGSSARLVFVGRRGWFDYALCARILQHPEFGRRLFWFDDVQDKELSFLYAHMSALVYPSFAEGFGLPIVEASRFNKPVICSDIPVFREVGADGAIYFRLNDPAALADVIRQWETGALQAHPEKVLSASWSDAATRIIDAVRRDQWNYRLT</sequence>